<feature type="transmembrane region" description="Helical" evidence="1">
    <location>
        <begin position="49"/>
        <end position="75"/>
    </location>
</feature>
<keyword evidence="1" id="KW-1133">Transmembrane helix</keyword>
<keyword evidence="1" id="KW-0472">Membrane</keyword>
<feature type="transmembrane region" description="Helical" evidence="1">
    <location>
        <begin position="162"/>
        <end position="181"/>
    </location>
</feature>
<dbReference type="AlphaFoldDB" id="H9BG69"/>
<name>H9BG69_STAEP</name>
<dbReference type="EMBL" id="JQ025385">
    <property type="protein sequence ID" value="AFD03080.1"/>
    <property type="molecule type" value="Genomic_DNA"/>
</dbReference>
<protein>
    <recommendedName>
        <fullName evidence="3">Yip1 domain-containing protein</fullName>
    </recommendedName>
</protein>
<feature type="transmembrane region" description="Helical" evidence="1">
    <location>
        <begin position="21"/>
        <end position="43"/>
    </location>
</feature>
<accession>H9BG69</accession>
<sequence length="189" mass="21838">MKNQNLFFKEIFTENKIKNKWLFQLATCLLLNIGIMIIGSTFSKSSINYIYILIFSLLSISVMIFIYYIVILIFSKIFKSDVENKEIFISSVSIVCIITAVKIIVSIIQLIFSIDTNKYDLLNLGIFNDKNVLLSSIDFYTLLSGYLLTLSFYYVSKFKLSLSIILGLTFTFLDFIFNFLFNSLNQAIM</sequence>
<evidence type="ECO:0000256" key="1">
    <source>
        <dbReference type="SAM" id="Phobius"/>
    </source>
</evidence>
<evidence type="ECO:0008006" key="3">
    <source>
        <dbReference type="Google" id="ProtNLM"/>
    </source>
</evidence>
<feature type="transmembrane region" description="Helical" evidence="1">
    <location>
        <begin position="132"/>
        <end position="155"/>
    </location>
</feature>
<reference evidence="2" key="1">
    <citation type="journal article" date="2012" name="Antimicrob. Agents Chemother.">
        <title>Identification, Characterization, and Recombinant Expression of Epidermicin NI01, a Novel Unmodified Bacteriocin Produced by Staphylococcus epidermidis That Displays Potent Activity against Staphylococci.</title>
        <authorList>
            <person name="Sandiford S."/>
            <person name="Upton M."/>
        </authorList>
    </citation>
    <scope>NUCLEOTIDE SEQUENCE</scope>
    <source>
        <strain evidence="2">224</strain>
    </source>
</reference>
<keyword evidence="1" id="KW-0812">Transmembrane</keyword>
<feature type="transmembrane region" description="Helical" evidence="1">
    <location>
        <begin position="87"/>
        <end position="112"/>
    </location>
</feature>
<organism evidence="2">
    <name type="scientific">Staphylococcus epidermidis</name>
    <dbReference type="NCBI Taxonomy" id="1282"/>
    <lineage>
        <taxon>Bacteria</taxon>
        <taxon>Bacillati</taxon>
        <taxon>Bacillota</taxon>
        <taxon>Bacilli</taxon>
        <taxon>Bacillales</taxon>
        <taxon>Staphylococcaceae</taxon>
        <taxon>Staphylococcus</taxon>
    </lineage>
</organism>
<proteinExistence type="predicted"/>
<evidence type="ECO:0000313" key="2">
    <source>
        <dbReference type="EMBL" id="AFD03080.1"/>
    </source>
</evidence>